<dbReference type="AlphaFoldDB" id="A0A7I4YN27"/>
<sequence length="159" mass="18236">MAYSIDEEHENKPCREAREVIKRYAITDENYEEAVKFLQNKYGDTSKLIDKLQRRLESAKAEGTGISAQRRLLEYIIPTISQLEKEKVSLNGSYRVRKILAKFNASLQHAVLTTPLSQNISETEWSMQQAVQLLDQLISTEERISDMVTKSSPGNERTN</sequence>
<dbReference type="InterPro" id="IPR005312">
    <property type="entry name" value="DUF1759"/>
</dbReference>
<evidence type="ECO:0000313" key="3">
    <source>
        <dbReference type="WBParaSite" id="HCON_00114450-00001"/>
    </source>
</evidence>
<protein>
    <submittedName>
        <fullName evidence="3">DUF4145 domain-containing protein</fullName>
    </submittedName>
</protein>
<evidence type="ECO:0000313" key="2">
    <source>
        <dbReference type="Proteomes" id="UP000025227"/>
    </source>
</evidence>
<dbReference type="WBParaSite" id="HCON_00114450-00001">
    <property type="protein sequence ID" value="HCON_00114450-00001"/>
    <property type="gene ID" value="HCON_00114450"/>
</dbReference>
<keyword evidence="2" id="KW-1185">Reference proteome</keyword>
<evidence type="ECO:0000256" key="1">
    <source>
        <dbReference type="SAM" id="Coils"/>
    </source>
</evidence>
<dbReference type="OrthoDB" id="5864015at2759"/>
<organism evidence="2 3">
    <name type="scientific">Haemonchus contortus</name>
    <name type="common">Barber pole worm</name>
    <dbReference type="NCBI Taxonomy" id="6289"/>
    <lineage>
        <taxon>Eukaryota</taxon>
        <taxon>Metazoa</taxon>
        <taxon>Ecdysozoa</taxon>
        <taxon>Nematoda</taxon>
        <taxon>Chromadorea</taxon>
        <taxon>Rhabditida</taxon>
        <taxon>Rhabditina</taxon>
        <taxon>Rhabditomorpha</taxon>
        <taxon>Strongyloidea</taxon>
        <taxon>Trichostrongylidae</taxon>
        <taxon>Haemonchus</taxon>
    </lineage>
</organism>
<dbReference type="Pfam" id="PF03564">
    <property type="entry name" value="DUF1759"/>
    <property type="match status" value="1"/>
</dbReference>
<reference evidence="3" key="1">
    <citation type="submission" date="2020-12" db="UniProtKB">
        <authorList>
            <consortium name="WormBaseParasite"/>
        </authorList>
    </citation>
    <scope>IDENTIFICATION</scope>
    <source>
        <strain evidence="3">MHco3</strain>
    </source>
</reference>
<accession>A0A7I4YN27</accession>
<feature type="coiled-coil region" evidence="1">
    <location>
        <begin position="35"/>
        <end position="69"/>
    </location>
</feature>
<name>A0A7I4YN27_HAECO</name>
<proteinExistence type="predicted"/>
<keyword evidence="1" id="KW-0175">Coiled coil</keyword>
<dbReference type="Proteomes" id="UP000025227">
    <property type="component" value="Unplaced"/>
</dbReference>